<dbReference type="PROSITE" id="PS50041">
    <property type="entry name" value="C_TYPE_LECTIN_2"/>
    <property type="match status" value="1"/>
</dbReference>
<evidence type="ECO:0000259" key="1">
    <source>
        <dbReference type="PROSITE" id="PS50041"/>
    </source>
</evidence>
<dbReference type="Proteomes" id="UP000494165">
    <property type="component" value="Unassembled WGS sequence"/>
</dbReference>
<proteinExistence type="predicted"/>
<keyword evidence="3" id="KW-1185">Reference proteome</keyword>
<accession>A0A8S1DDE2</accession>
<dbReference type="InterPro" id="IPR016186">
    <property type="entry name" value="C-type_lectin-like/link_sf"/>
</dbReference>
<comment type="caution">
    <text evidence="2">The sequence shown here is derived from an EMBL/GenBank/DDBJ whole genome shotgun (WGS) entry which is preliminary data.</text>
</comment>
<protein>
    <recommendedName>
        <fullName evidence="1">C-type lectin domain-containing protein</fullName>
    </recommendedName>
</protein>
<evidence type="ECO:0000313" key="3">
    <source>
        <dbReference type="Proteomes" id="UP000494165"/>
    </source>
</evidence>
<name>A0A8S1DDE2_9INSE</name>
<reference evidence="2 3" key="1">
    <citation type="submission" date="2020-04" db="EMBL/GenBank/DDBJ databases">
        <authorList>
            <person name="Alioto T."/>
            <person name="Alioto T."/>
            <person name="Gomez Garrido J."/>
        </authorList>
    </citation>
    <scope>NUCLEOTIDE SEQUENCE [LARGE SCALE GENOMIC DNA]</scope>
</reference>
<dbReference type="EMBL" id="CADEPI010000208">
    <property type="protein sequence ID" value="CAB3380458.1"/>
    <property type="molecule type" value="Genomic_DNA"/>
</dbReference>
<organism evidence="2 3">
    <name type="scientific">Cloeon dipterum</name>
    <dbReference type="NCBI Taxonomy" id="197152"/>
    <lineage>
        <taxon>Eukaryota</taxon>
        <taxon>Metazoa</taxon>
        <taxon>Ecdysozoa</taxon>
        <taxon>Arthropoda</taxon>
        <taxon>Hexapoda</taxon>
        <taxon>Insecta</taxon>
        <taxon>Pterygota</taxon>
        <taxon>Palaeoptera</taxon>
        <taxon>Ephemeroptera</taxon>
        <taxon>Pisciforma</taxon>
        <taxon>Baetidae</taxon>
        <taxon>Cloeon</taxon>
    </lineage>
</organism>
<gene>
    <name evidence="2" type="ORF">CLODIP_2_CD12685</name>
</gene>
<dbReference type="InterPro" id="IPR001304">
    <property type="entry name" value="C-type_lectin-like"/>
</dbReference>
<sequence length="209" mass="24023">MIIAQMPWEIPSLPEDSDEDVNRNEFECYAKCFNIFPSSTTKENNNTLTTLCERKVKDMRLLRVASTRMYISKMAMSWYQAFSFCRRYNMNLVPILNSQVEGALTRLIIKHGQDGEGFWVGATDLAQDNRFYWVVGGYDFDKNSIKFVNAADKGDCGELRIVERNDIEDTDWMRSDCALAKRFICSFPTACIVQNGTSSNEPTKVKRTK</sequence>
<dbReference type="SUPFAM" id="SSF56436">
    <property type="entry name" value="C-type lectin-like"/>
    <property type="match status" value="1"/>
</dbReference>
<feature type="domain" description="C-type lectin" evidence="1">
    <location>
        <begin position="64"/>
        <end position="186"/>
    </location>
</feature>
<dbReference type="OrthoDB" id="6120839at2759"/>
<dbReference type="Pfam" id="PF00059">
    <property type="entry name" value="Lectin_C"/>
    <property type="match status" value="1"/>
</dbReference>
<dbReference type="InterPro" id="IPR016187">
    <property type="entry name" value="CTDL_fold"/>
</dbReference>
<dbReference type="SMART" id="SM00034">
    <property type="entry name" value="CLECT"/>
    <property type="match status" value="1"/>
</dbReference>
<dbReference type="CDD" id="cd00037">
    <property type="entry name" value="CLECT"/>
    <property type="match status" value="1"/>
</dbReference>
<dbReference type="Gene3D" id="3.10.100.10">
    <property type="entry name" value="Mannose-Binding Protein A, subunit A"/>
    <property type="match status" value="1"/>
</dbReference>
<dbReference type="AlphaFoldDB" id="A0A8S1DDE2"/>
<evidence type="ECO:0000313" key="2">
    <source>
        <dbReference type="EMBL" id="CAB3380458.1"/>
    </source>
</evidence>